<accession>A0AA48KDK8</accession>
<dbReference type="KEGG" id="msil:METEAL_37170"/>
<protein>
    <recommendedName>
        <fullName evidence="3">DUF4238 domain-containing protein</fullName>
    </recommendedName>
</protein>
<reference evidence="2" key="1">
    <citation type="journal article" date="2023" name="Int. J. Syst. Evol. Microbiol.">
        <title>Mesoterricola silvestris gen. nov., sp. nov., Mesoterricola sediminis sp. nov., Geothrix oryzae sp. nov., Geothrix edaphica sp. nov., Geothrix rubra sp. nov., and Geothrix limicola sp. nov., six novel members of Acidobacteriota isolated from soils.</title>
        <authorList>
            <person name="Itoh H."/>
            <person name="Sugisawa Y."/>
            <person name="Mise K."/>
            <person name="Xu Z."/>
            <person name="Kuniyasu M."/>
            <person name="Ushijima N."/>
            <person name="Kawano K."/>
            <person name="Kobayashi E."/>
            <person name="Shiratori Y."/>
            <person name="Masuda Y."/>
            <person name="Senoo K."/>
        </authorList>
    </citation>
    <scope>NUCLEOTIDE SEQUENCE [LARGE SCALE GENOMIC DNA]</scope>
    <source>
        <strain evidence="2">W79</strain>
    </source>
</reference>
<evidence type="ECO:0008006" key="3">
    <source>
        <dbReference type="Google" id="ProtNLM"/>
    </source>
</evidence>
<dbReference type="RefSeq" id="WP_316413217.1">
    <property type="nucleotide sequence ID" value="NZ_AP027080.1"/>
</dbReference>
<dbReference type="AlphaFoldDB" id="A0AA48KDK8"/>
<dbReference type="Pfam" id="PF14022">
    <property type="entry name" value="DUF4238"/>
    <property type="match status" value="1"/>
</dbReference>
<dbReference type="EMBL" id="AP027080">
    <property type="protein sequence ID" value="BDU74543.1"/>
    <property type="molecule type" value="Genomic_DNA"/>
</dbReference>
<proteinExistence type="predicted"/>
<dbReference type="InterPro" id="IPR025332">
    <property type="entry name" value="DUF4238"/>
</dbReference>
<sequence length="374" mass="44130">MPQQSHRHHYIPEWYQRRFLAPDKTAFKILDLAPESFKDASGRIRGHSRAILDKGPDAWFWEPDLYTIRILGKEDDVIERMLFGAIDTNGRKAFDDLLNEDWDGMHESYPQLFEFLDALRLRTPKGLQFIRQFPGANSQQSLMVWMQRVRRMHCVMWMEGVREIFSTGSSTKKFIFSDHPVTLFNRLIFPGDRKLVNGSDPLLEWQGTQTIVPLDQDHLFVLTHLEWGRCQKPGPYIARQPRTNHRYFDNPLVSYHDIERSRSLTDEQILEVNYIIKNRAFRYIAGQEESDLFPESELKTTMWNKLGTFLMPPESRVAMSGGQMFAKMKDGSEYFQDEFGRRPKTLEEWKAASDEMKRMEEHFHSLMKKQKSQI</sequence>
<name>A0AA48KDK8_9BACT</name>
<organism evidence="1 2">
    <name type="scientific">Mesoterricola silvestris</name>
    <dbReference type="NCBI Taxonomy" id="2927979"/>
    <lineage>
        <taxon>Bacteria</taxon>
        <taxon>Pseudomonadati</taxon>
        <taxon>Acidobacteriota</taxon>
        <taxon>Holophagae</taxon>
        <taxon>Holophagales</taxon>
        <taxon>Holophagaceae</taxon>
        <taxon>Mesoterricola</taxon>
    </lineage>
</organism>
<evidence type="ECO:0000313" key="2">
    <source>
        <dbReference type="Proteomes" id="UP001238179"/>
    </source>
</evidence>
<dbReference type="Proteomes" id="UP001238179">
    <property type="component" value="Chromosome"/>
</dbReference>
<keyword evidence="2" id="KW-1185">Reference proteome</keyword>
<evidence type="ECO:0000313" key="1">
    <source>
        <dbReference type="EMBL" id="BDU74543.1"/>
    </source>
</evidence>
<gene>
    <name evidence="1" type="ORF">METEAL_37170</name>
</gene>